<evidence type="ECO:0000256" key="2">
    <source>
        <dbReference type="ARBA" id="ARBA00004141"/>
    </source>
</evidence>
<reference evidence="13" key="1">
    <citation type="journal article" date="2020" name="Nature">
        <title>Giant virus diversity and host interactions through global metagenomics.</title>
        <authorList>
            <person name="Schulz F."/>
            <person name="Roux S."/>
            <person name="Paez-Espino D."/>
            <person name="Jungbluth S."/>
            <person name="Walsh D.A."/>
            <person name="Denef V.J."/>
            <person name="McMahon K.D."/>
            <person name="Konstantinidis K.T."/>
            <person name="Eloe-Fadrosh E.A."/>
            <person name="Kyrpides N.C."/>
            <person name="Woyke T."/>
        </authorList>
    </citation>
    <scope>NUCLEOTIDE SEQUENCE</scope>
    <source>
        <strain evidence="13">GVMAG-M-3300025860-20</strain>
    </source>
</reference>
<dbReference type="GO" id="GO:0016567">
    <property type="term" value="P:protein ubiquitination"/>
    <property type="evidence" value="ECO:0007669"/>
    <property type="project" value="TreeGrafter"/>
</dbReference>
<dbReference type="PANTHER" id="PTHR45977:SF4">
    <property type="entry name" value="RING-TYPE DOMAIN-CONTAINING PROTEIN"/>
    <property type="match status" value="1"/>
</dbReference>
<dbReference type="AlphaFoldDB" id="A0A6C0J8S0"/>
<protein>
    <recommendedName>
        <fullName evidence="3">RING-type E3 ubiquitin transferase</fullName>
        <ecNumber evidence="3">2.3.2.27</ecNumber>
    </recommendedName>
</protein>
<evidence type="ECO:0000256" key="3">
    <source>
        <dbReference type="ARBA" id="ARBA00012483"/>
    </source>
</evidence>
<dbReference type="CDD" id="cd16448">
    <property type="entry name" value="RING-H2"/>
    <property type="match status" value="1"/>
</dbReference>
<accession>A0A6C0J8S0</accession>
<dbReference type="Pfam" id="PF13639">
    <property type="entry name" value="zf-RING_2"/>
    <property type="match status" value="1"/>
</dbReference>
<sequence>MTHDNTFTFVFGNCNKFNVKISLDETVLCLYRIASNVVRKPILHLSCSGYILGDEVDSMEQPLAESSIFLVPNPIINIVYLHPDVKYSNTDIISSCIYKLVLKKQSNSINRTNSISNAIDIFRANGISIHGLNEINVDNIRNLQSVTVTIPEEEYSRYITIINNPDDSEICGICHDNYNNLSTVHQLECGHNFHDICISTELLTSSVQCPMCSYDVRGPV</sequence>
<dbReference type="GO" id="GO:0008270">
    <property type="term" value="F:zinc ion binding"/>
    <property type="evidence" value="ECO:0007669"/>
    <property type="project" value="UniProtKB-KW"/>
</dbReference>
<evidence type="ECO:0000256" key="7">
    <source>
        <dbReference type="ARBA" id="ARBA00022771"/>
    </source>
</evidence>
<keyword evidence="5" id="KW-0812">Transmembrane</keyword>
<evidence type="ECO:0000259" key="12">
    <source>
        <dbReference type="PROSITE" id="PS50089"/>
    </source>
</evidence>
<dbReference type="PANTHER" id="PTHR45977">
    <property type="entry name" value="TARGET OF ERK KINASE MPK-1"/>
    <property type="match status" value="1"/>
</dbReference>
<dbReference type="PROSITE" id="PS50089">
    <property type="entry name" value="ZF_RING_2"/>
    <property type="match status" value="1"/>
</dbReference>
<keyword evidence="7" id="KW-0863">Zinc-finger</keyword>
<dbReference type="GO" id="GO:0016020">
    <property type="term" value="C:membrane"/>
    <property type="evidence" value="ECO:0007669"/>
    <property type="project" value="UniProtKB-SubCell"/>
</dbReference>
<dbReference type="SUPFAM" id="SSF57850">
    <property type="entry name" value="RING/U-box"/>
    <property type="match status" value="1"/>
</dbReference>
<dbReference type="InterPro" id="IPR001841">
    <property type="entry name" value="Znf_RING"/>
</dbReference>
<dbReference type="GO" id="GO:0006511">
    <property type="term" value="P:ubiquitin-dependent protein catabolic process"/>
    <property type="evidence" value="ECO:0007669"/>
    <property type="project" value="TreeGrafter"/>
</dbReference>
<dbReference type="Gene3D" id="3.30.40.10">
    <property type="entry name" value="Zinc/RING finger domain, C3HC4 (zinc finger)"/>
    <property type="match status" value="1"/>
</dbReference>
<evidence type="ECO:0000256" key="8">
    <source>
        <dbReference type="ARBA" id="ARBA00022786"/>
    </source>
</evidence>
<feature type="domain" description="RING-type" evidence="12">
    <location>
        <begin position="171"/>
        <end position="213"/>
    </location>
</feature>
<evidence type="ECO:0000256" key="5">
    <source>
        <dbReference type="ARBA" id="ARBA00022692"/>
    </source>
</evidence>
<keyword evidence="11" id="KW-0472">Membrane</keyword>
<proteinExistence type="predicted"/>
<keyword evidence="8" id="KW-0833">Ubl conjugation pathway</keyword>
<evidence type="ECO:0000313" key="13">
    <source>
        <dbReference type="EMBL" id="QHU00418.1"/>
    </source>
</evidence>
<evidence type="ECO:0000256" key="4">
    <source>
        <dbReference type="ARBA" id="ARBA00022679"/>
    </source>
</evidence>
<dbReference type="GO" id="GO:0061630">
    <property type="term" value="F:ubiquitin protein ligase activity"/>
    <property type="evidence" value="ECO:0007669"/>
    <property type="project" value="UniProtKB-EC"/>
</dbReference>
<keyword evidence="9" id="KW-0862">Zinc</keyword>
<name>A0A6C0J8S0_9ZZZZ</name>
<keyword evidence="4" id="KW-0808">Transferase</keyword>
<dbReference type="InterPro" id="IPR013083">
    <property type="entry name" value="Znf_RING/FYVE/PHD"/>
</dbReference>
<comment type="catalytic activity">
    <reaction evidence="1">
        <text>S-ubiquitinyl-[E2 ubiquitin-conjugating enzyme]-L-cysteine + [acceptor protein]-L-lysine = [E2 ubiquitin-conjugating enzyme]-L-cysteine + N(6)-ubiquitinyl-[acceptor protein]-L-lysine.</text>
        <dbReference type="EC" id="2.3.2.27"/>
    </reaction>
</comment>
<keyword evidence="6" id="KW-0479">Metal-binding</keyword>
<evidence type="ECO:0000256" key="1">
    <source>
        <dbReference type="ARBA" id="ARBA00000900"/>
    </source>
</evidence>
<organism evidence="13">
    <name type="scientific">viral metagenome</name>
    <dbReference type="NCBI Taxonomy" id="1070528"/>
    <lineage>
        <taxon>unclassified sequences</taxon>
        <taxon>metagenomes</taxon>
        <taxon>organismal metagenomes</taxon>
    </lineage>
</organism>
<evidence type="ECO:0000256" key="11">
    <source>
        <dbReference type="ARBA" id="ARBA00023136"/>
    </source>
</evidence>
<comment type="subcellular location">
    <subcellularLocation>
        <location evidence="2">Membrane</location>
        <topology evidence="2">Multi-pass membrane protein</topology>
    </subcellularLocation>
</comment>
<evidence type="ECO:0000256" key="6">
    <source>
        <dbReference type="ARBA" id="ARBA00022723"/>
    </source>
</evidence>
<keyword evidence="10" id="KW-1133">Transmembrane helix</keyword>
<evidence type="ECO:0000256" key="9">
    <source>
        <dbReference type="ARBA" id="ARBA00022833"/>
    </source>
</evidence>
<dbReference type="EC" id="2.3.2.27" evidence="3"/>
<dbReference type="SMART" id="SM00184">
    <property type="entry name" value="RING"/>
    <property type="match status" value="1"/>
</dbReference>
<dbReference type="EMBL" id="MN740327">
    <property type="protein sequence ID" value="QHU00418.1"/>
    <property type="molecule type" value="Genomic_DNA"/>
</dbReference>
<evidence type="ECO:0000256" key="10">
    <source>
        <dbReference type="ARBA" id="ARBA00022989"/>
    </source>
</evidence>